<reference evidence="2" key="2">
    <citation type="journal article" date="2016" name="Sci. Rep.">
        <title>Dictyocaulus viviparus genome, variome and transcriptome elucidate lungworm biology and support future intervention.</title>
        <authorList>
            <person name="McNulty S.N."/>
            <person name="Strube C."/>
            <person name="Rosa B.A."/>
            <person name="Martin J.C."/>
            <person name="Tyagi R."/>
            <person name="Choi Y.J."/>
            <person name="Wang Q."/>
            <person name="Hallsworth Pepin K."/>
            <person name="Zhang X."/>
            <person name="Ozersky P."/>
            <person name="Wilson R.K."/>
            <person name="Sternberg P.W."/>
            <person name="Gasser R.B."/>
            <person name="Mitreva M."/>
        </authorList>
    </citation>
    <scope>NUCLEOTIDE SEQUENCE [LARGE SCALE GENOMIC DNA]</scope>
    <source>
        <strain evidence="2">HannoverDv2000</strain>
    </source>
</reference>
<dbReference type="AlphaFoldDB" id="A0A0D8XVG5"/>
<dbReference type="Proteomes" id="UP000053766">
    <property type="component" value="Unassembled WGS sequence"/>
</dbReference>
<gene>
    <name evidence="1" type="ORF">DICVIV_06094</name>
</gene>
<evidence type="ECO:0000313" key="1">
    <source>
        <dbReference type="EMBL" id="KJH47802.1"/>
    </source>
</evidence>
<dbReference type="OrthoDB" id="5874484at2759"/>
<accession>A0A0D8XVG5</accession>
<sequence>MGGKMCDPFDLGKNKLIGEVLIGTCNVTLTVVPKKTTNKSISKQEEYSKYKNLTSIDINTQPVQVKRHYDDVQFGRSDLNKKASYDYIRFGKRNENAMMI</sequence>
<name>A0A0D8XVG5_DICVI</name>
<organism evidence="1 2">
    <name type="scientific">Dictyocaulus viviparus</name>
    <name type="common">Bovine lungworm</name>
    <dbReference type="NCBI Taxonomy" id="29172"/>
    <lineage>
        <taxon>Eukaryota</taxon>
        <taxon>Metazoa</taxon>
        <taxon>Ecdysozoa</taxon>
        <taxon>Nematoda</taxon>
        <taxon>Chromadorea</taxon>
        <taxon>Rhabditida</taxon>
        <taxon>Rhabditina</taxon>
        <taxon>Rhabditomorpha</taxon>
        <taxon>Strongyloidea</taxon>
        <taxon>Metastrongylidae</taxon>
        <taxon>Dictyocaulus</taxon>
    </lineage>
</organism>
<protein>
    <submittedName>
        <fullName evidence="1">Uncharacterized protein</fullName>
    </submittedName>
</protein>
<keyword evidence="2" id="KW-1185">Reference proteome</keyword>
<evidence type="ECO:0000313" key="2">
    <source>
        <dbReference type="Proteomes" id="UP000053766"/>
    </source>
</evidence>
<reference evidence="1 2" key="1">
    <citation type="submission" date="2013-11" db="EMBL/GenBank/DDBJ databases">
        <title>Draft genome of the bovine lungworm Dictyocaulus viviparus.</title>
        <authorList>
            <person name="Mitreva M."/>
        </authorList>
    </citation>
    <scope>NUCLEOTIDE SEQUENCE [LARGE SCALE GENOMIC DNA]</scope>
    <source>
        <strain evidence="1 2">HannoverDv2000</strain>
    </source>
</reference>
<dbReference type="EMBL" id="KN716292">
    <property type="protein sequence ID" value="KJH47802.1"/>
    <property type="molecule type" value="Genomic_DNA"/>
</dbReference>
<proteinExistence type="predicted"/>